<gene>
    <name evidence="2" type="primary">sls_1</name>
    <name evidence="2" type="ORF">c1_g1_i1</name>
</gene>
<proteinExistence type="predicted"/>
<feature type="compositionally biased region" description="Basic and acidic residues" evidence="1">
    <location>
        <begin position="173"/>
        <end position="193"/>
    </location>
</feature>
<feature type="compositionally biased region" description="Acidic residues" evidence="1">
    <location>
        <begin position="925"/>
        <end position="938"/>
    </location>
</feature>
<feature type="compositionally biased region" description="Basic and acidic residues" evidence="1">
    <location>
        <begin position="1391"/>
        <end position="1400"/>
    </location>
</feature>
<feature type="compositionally biased region" description="Basic and acidic residues" evidence="1">
    <location>
        <begin position="654"/>
        <end position="666"/>
    </location>
</feature>
<feature type="region of interest" description="Disordered" evidence="1">
    <location>
        <begin position="679"/>
        <end position="739"/>
    </location>
</feature>
<feature type="compositionally biased region" description="Basic and acidic residues" evidence="1">
    <location>
        <begin position="1313"/>
        <end position="1330"/>
    </location>
</feature>
<reference evidence="2" key="1">
    <citation type="submission" date="2015-06" db="EMBL/GenBank/DDBJ databases">
        <authorList>
            <person name="Hoefler B.C."/>
            <person name="Straight P.D."/>
        </authorList>
    </citation>
    <scope>NUCLEOTIDE SEQUENCE</scope>
</reference>
<name>A0A0K8UN61_BACLA</name>
<feature type="compositionally biased region" description="Acidic residues" evidence="1">
    <location>
        <begin position="419"/>
        <end position="435"/>
    </location>
</feature>
<feature type="region of interest" description="Disordered" evidence="1">
    <location>
        <begin position="1072"/>
        <end position="1106"/>
    </location>
</feature>
<feature type="compositionally biased region" description="Basic and acidic residues" evidence="1">
    <location>
        <begin position="1483"/>
        <end position="1495"/>
    </location>
</feature>
<accession>A0A0K8UN61</accession>
<feature type="compositionally biased region" description="Basic and acidic residues" evidence="1">
    <location>
        <begin position="1242"/>
        <end position="1260"/>
    </location>
</feature>
<evidence type="ECO:0000256" key="1">
    <source>
        <dbReference type="SAM" id="MobiDB-lite"/>
    </source>
</evidence>
<dbReference type="OrthoDB" id="2152335at2759"/>
<feature type="region of interest" description="Disordered" evidence="1">
    <location>
        <begin position="173"/>
        <end position="218"/>
    </location>
</feature>
<feature type="region of interest" description="Disordered" evidence="1">
    <location>
        <begin position="419"/>
        <end position="454"/>
    </location>
</feature>
<feature type="region of interest" description="Disordered" evidence="1">
    <location>
        <begin position="1389"/>
        <end position="1438"/>
    </location>
</feature>
<feature type="compositionally biased region" description="Basic and acidic residues" evidence="1">
    <location>
        <begin position="910"/>
        <end position="919"/>
    </location>
</feature>
<evidence type="ECO:0000313" key="2">
    <source>
        <dbReference type="EMBL" id="JAI28139.1"/>
    </source>
</evidence>
<feature type="compositionally biased region" description="Basic and acidic residues" evidence="1">
    <location>
        <begin position="1409"/>
        <end position="1425"/>
    </location>
</feature>
<feature type="compositionally biased region" description="Basic and acidic residues" evidence="1">
    <location>
        <begin position="1072"/>
        <end position="1084"/>
    </location>
</feature>
<feature type="region of interest" description="Disordered" evidence="1">
    <location>
        <begin position="1467"/>
        <end position="1495"/>
    </location>
</feature>
<sequence>MPSKTEKEDIVKEVITTEEPPTVPEKATGDVVSIVEISENVEVVTKEEPSGEIKEETVTKRKFKKKKGGKIYTVEVIETQAKDEPEAEVTIITTEDAEKTVTPQPETPKPVPKKTTKKVKKEELKDYVMKVVEEMPEEFAVQPKEYEEIPELVEKTVDDVFFRTTIVEATGDEMEKPITDDISPVKEGVEEKKKKPKKPKQYKITETQPGTQEELPQKVGIQSEEEIDIKETLIIDDYAIDVQEKDVKKIKIVKRVKPKEEQKTEEYVVRIEESLPEVTTTEIVDEQGEITKQTTTKRRLKKKEGPKEYVIEVVETFEENKPDEVEITVSTTEVKPIDLMEPAVEQTKVTKMKKKKSPKDNFDEYLQQLIEQEITKTELEEFTPIEFGKTPKKPKKKTKHHKKTVEVVDGAAVTIHEFDVEEIPSEKEEEIEEPITEVVVEEKQPAPEDYQDYRIGVTDEQVEPMKFDDIITEERPTKVKKPKKLKTTVIEEAPVTLEEIEQTVATVKETDDTGEVKEKTITKRKVKRKKGPKEFVFEISEISEGADQPIAEITIVQIDETPVTVDEEKPAKPIKKIVKKPKHVPKEDIQNYLVNVIDEFFEREIVSENEEEIVEAPTDYVKKRIPKPKKHKVKVTEEDVQPVEDVPEDQVDLVEEHTETVDKTTDEYQIGVIESTVSEKPTKKTTKKIKKQKSDVQKPDEESSDFMVHVSSFEETTENLEREEQVTETQPEETQPVEDYNIVVEEIETTEDVQEIVDEGGEKVKQTTKKRKIKKTVGPKKEIIEIIETQLDNSPLSEVTVIVQEVETVPDSKEEDKLHIKKPKKTRTVKKDDLMEYIYKLIEEDIPKTELEKYERVDLEEPIKLKKKKKPEKKVTTKEEEPIKEQLESFEIDVTDAVEVKAKKPRKKPSKDVVVREVDVSSPQPDEEMTVTLTEEDTPEKPKKSKKLPVSVSETTPQEDIDEEYKIEIIEETVEKEKTTDESGEIKEKIVKKKKVKHTKGPEEVVLDIIEVHDKSNDEAEITVIATTSSKNKDTPQEVQVKQKKTKKLKTKDVPEYIAKIVDEIPAEIFEEYKHDEIEDTPRKPDKKPKHKIKQTEDEGVKEEENVHEFTTMVVEEEPVQPDVTAYEITTVEEEAKPKKKKPTKSKVKVTDEGKPEEEKLAEVTIKESEVENIETIPDSTDNIKIVEADKISPKEQEYMITTTEEEFKKKKKKPTKQKVKVIEEDKIADTPSDTVTVQDTVPKDTIEKTPQEEEIKITEEQPIPETKDFAATVTEEQTPINKKKPIKQKIKVVEEDKPDEMPSESIAVQETVPKDIREGMPSEEIKITEEQPASETEDFEVTATEEHKKPKKKKPTKEKVKYVEEDKIEDVPSEVITIVEDQPISDIEEFEIKSTEKPTKSKKKKPTKEKVKVIEEDKPEDVPSEKISVQDTLPEDVNEEISVEEITITEEQPVDDSKDFEVTVKEEQIKSKKKKPTKQKVKVVEEKKPEDKPS</sequence>
<feature type="compositionally biased region" description="Basic residues" evidence="1">
    <location>
        <begin position="1138"/>
        <end position="1148"/>
    </location>
</feature>
<dbReference type="EMBL" id="GDHF01024175">
    <property type="protein sequence ID" value="JAI28139.1"/>
    <property type="molecule type" value="Transcribed_RNA"/>
</dbReference>
<feature type="region of interest" description="Disordered" evidence="1">
    <location>
        <begin position="1131"/>
        <end position="1161"/>
    </location>
</feature>
<feature type="region of interest" description="Disordered" evidence="1">
    <location>
        <begin position="627"/>
        <end position="667"/>
    </location>
</feature>
<feature type="compositionally biased region" description="Basic residues" evidence="1">
    <location>
        <begin position="1282"/>
        <end position="1291"/>
    </location>
</feature>
<feature type="compositionally biased region" description="Basic and acidic residues" evidence="1">
    <location>
        <begin position="1149"/>
        <end position="1161"/>
    </location>
</feature>
<feature type="non-terminal residue" evidence="2">
    <location>
        <position position="1495"/>
    </location>
</feature>
<feature type="region of interest" description="Disordered" evidence="1">
    <location>
        <begin position="94"/>
        <end position="117"/>
    </location>
</feature>
<feature type="compositionally biased region" description="Low complexity" evidence="1">
    <location>
        <begin position="727"/>
        <end position="739"/>
    </location>
</feature>
<feature type="region of interest" description="Disordered" evidence="1">
    <location>
        <begin position="1232"/>
        <end position="1362"/>
    </location>
</feature>
<feature type="region of interest" description="Disordered" evidence="1">
    <location>
        <begin position="900"/>
        <end position="966"/>
    </location>
</feature>
<feature type="compositionally biased region" description="Basic and acidic residues" evidence="1">
    <location>
        <begin position="1094"/>
        <end position="1106"/>
    </location>
</feature>
<feature type="compositionally biased region" description="Acidic residues" evidence="1">
    <location>
        <begin position="638"/>
        <end position="653"/>
    </location>
</feature>
<organism evidence="2">
    <name type="scientific">Bactrocera latifrons</name>
    <name type="common">Malaysian fruit fly</name>
    <name type="synonym">Chaetodacus latifrons</name>
    <dbReference type="NCBI Taxonomy" id="174628"/>
    <lineage>
        <taxon>Eukaryota</taxon>
        <taxon>Metazoa</taxon>
        <taxon>Ecdysozoa</taxon>
        <taxon>Arthropoda</taxon>
        <taxon>Hexapoda</taxon>
        <taxon>Insecta</taxon>
        <taxon>Pterygota</taxon>
        <taxon>Neoptera</taxon>
        <taxon>Endopterygota</taxon>
        <taxon>Diptera</taxon>
        <taxon>Brachycera</taxon>
        <taxon>Muscomorpha</taxon>
        <taxon>Tephritoidea</taxon>
        <taxon>Tephritidae</taxon>
        <taxon>Bactrocera</taxon>
        <taxon>Bactrocera</taxon>
    </lineage>
</organism>
<feature type="compositionally biased region" description="Basic residues" evidence="1">
    <location>
        <begin position="1472"/>
        <end position="1482"/>
    </location>
</feature>
<feature type="compositionally biased region" description="Basic and acidic residues" evidence="1">
    <location>
        <begin position="692"/>
        <end position="701"/>
    </location>
</feature>
<protein>
    <submittedName>
        <fullName evidence="2">Titin</fullName>
    </submittedName>
</protein>